<dbReference type="GO" id="GO:0004386">
    <property type="term" value="F:helicase activity"/>
    <property type="evidence" value="ECO:0007669"/>
    <property type="project" value="InterPro"/>
</dbReference>
<evidence type="ECO:0000259" key="3">
    <source>
        <dbReference type="Pfam" id="PF13086"/>
    </source>
</evidence>
<feature type="region of interest" description="Disordered" evidence="2">
    <location>
        <begin position="1755"/>
        <end position="1778"/>
    </location>
</feature>
<dbReference type="InterPro" id="IPR049468">
    <property type="entry name" value="Restrct_endonuc-II-like_dom"/>
</dbReference>
<keyword evidence="1" id="KW-0175">Coiled coil</keyword>
<dbReference type="InterPro" id="IPR041679">
    <property type="entry name" value="DNA2/NAM7-like_C"/>
</dbReference>
<feature type="domain" description="Restriction endonuclease type II-like" evidence="5">
    <location>
        <begin position="1633"/>
        <end position="1730"/>
    </location>
</feature>
<evidence type="ECO:0000259" key="5">
    <source>
        <dbReference type="Pfam" id="PF18741"/>
    </source>
</evidence>
<reference evidence="6 7" key="1">
    <citation type="submission" date="2019-08" db="EMBL/GenBank/DDBJ databases">
        <authorList>
            <person name="Liang Q."/>
        </authorList>
    </citation>
    <scope>NUCLEOTIDE SEQUENCE [LARGE SCALE GENOMIC DNA]</scope>
    <source>
        <strain evidence="6 7">V1718</strain>
    </source>
</reference>
<dbReference type="Pfam" id="PF18741">
    <property type="entry name" value="MTES_1575"/>
    <property type="match status" value="1"/>
</dbReference>
<dbReference type="Pfam" id="PF13086">
    <property type="entry name" value="AAA_11"/>
    <property type="match status" value="2"/>
</dbReference>
<feature type="domain" description="DNA2/NAM7 helicase helicase" evidence="3">
    <location>
        <begin position="1309"/>
        <end position="1366"/>
    </location>
</feature>
<dbReference type="CDD" id="cd18808">
    <property type="entry name" value="SF1_C_Upf1"/>
    <property type="match status" value="1"/>
</dbReference>
<gene>
    <name evidence="6" type="ORF">FRD01_14645</name>
</gene>
<organism evidence="6 7">
    <name type="scientific">Microvenator marinus</name>
    <dbReference type="NCBI Taxonomy" id="2600177"/>
    <lineage>
        <taxon>Bacteria</taxon>
        <taxon>Deltaproteobacteria</taxon>
        <taxon>Bradymonadales</taxon>
        <taxon>Microvenatoraceae</taxon>
        <taxon>Microvenator</taxon>
    </lineage>
</organism>
<dbReference type="KEGG" id="bbae:FRD01_14645"/>
<proteinExistence type="predicted"/>
<evidence type="ECO:0000256" key="1">
    <source>
        <dbReference type="SAM" id="Coils"/>
    </source>
</evidence>
<dbReference type="InterPro" id="IPR025103">
    <property type="entry name" value="DUF4011"/>
</dbReference>
<dbReference type="InterPro" id="IPR011335">
    <property type="entry name" value="Restrct_endonuc-II-like"/>
</dbReference>
<dbReference type="InterPro" id="IPR047187">
    <property type="entry name" value="SF1_C_Upf1"/>
</dbReference>
<dbReference type="Pfam" id="PF13195">
    <property type="entry name" value="DUF4011"/>
    <property type="match status" value="1"/>
</dbReference>
<dbReference type="InterPro" id="IPR027417">
    <property type="entry name" value="P-loop_NTPase"/>
</dbReference>
<dbReference type="Gene3D" id="3.10.620.30">
    <property type="match status" value="1"/>
</dbReference>
<dbReference type="Gene3D" id="3.40.960.10">
    <property type="entry name" value="VSR Endonuclease"/>
    <property type="match status" value="1"/>
</dbReference>
<dbReference type="Gene3D" id="3.40.50.300">
    <property type="entry name" value="P-loop containing nucleotide triphosphate hydrolases"/>
    <property type="match status" value="3"/>
</dbReference>
<keyword evidence="7" id="KW-1185">Reference proteome</keyword>
<feature type="coiled-coil region" evidence="1">
    <location>
        <begin position="942"/>
        <end position="972"/>
    </location>
</feature>
<accession>A0A5B8XT61</accession>
<evidence type="ECO:0000256" key="2">
    <source>
        <dbReference type="SAM" id="MobiDB-lite"/>
    </source>
</evidence>
<feature type="domain" description="DNA2/NAM7 helicase helicase" evidence="3">
    <location>
        <begin position="682"/>
        <end position="746"/>
    </location>
</feature>
<protein>
    <submittedName>
        <fullName evidence="6">DUF4011 domain-containing protein</fullName>
    </submittedName>
</protein>
<dbReference type="InterPro" id="IPR045055">
    <property type="entry name" value="DNA2/NAM7-like"/>
</dbReference>
<name>A0A5B8XT61_9DELT</name>
<dbReference type="FunFam" id="3.40.960.10:FF:000002">
    <property type="entry name" value="DNA helicase related protein"/>
    <property type="match status" value="1"/>
</dbReference>
<dbReference type="SUPFAM" id="SSF52540">
    <property type="entry name" value="P-loop containing nucleoside triphosphate hydrolases"/>
    <property type="match status" value="2"/>
</dbReference>
<evidence type="ECO:0000313" key="6">
    <source>
        <dbReference type="EMBL" id="QED28451.1"/>
    </source>
</evidence>
<dbReference type="EMBL" id="CP042467">
    <property type="protein sequence ID" value="QED28451.1"/>
    <property type="molecule type" value="Genomic_DNA"/>
</dbReference>
<dbReference type="Pfam" id="PF13087">
    <property type="entry name" value="AAA_12"/>
    <property type="match status" value="1"/>
</dbReference>
<dbReference type="OrthoDB" id="9757917at2"/>
<evidence type="ECO:0000313" key="7">
    <source>
        <dbReference type="Proteomes" id="UP000321595"/>
    </source>
</evidence>
<dbReference type="Proteomes" id="UP000321595">
    <property type="component" value="Chromosome"/>
</dbReference>
<dbReference type="PANTHER" id="PTHR10887">
    <property type="entry name" value="DNA2/NAM7 HELICASE FAMILY"/>
    <property type="match status" value="1"/>
</dbReference>
<sequence>MQKRPFRHVTCRLRGFAGDLPCANRSRGSKFCLPEEPENILSQQVVISLELDAHVQLATLSMRRQILRSLVITNHGSEALENLSLELECDPELIHAKTIRIERIDASEVYLVPDAQLRLAMKVERLANLTESQDGTFIVRLKSGAQTLAEFQQALTFEACNEWLGARLPPESLAAFVTPNHPSLNSFLNAMREELRAAGVRDSLEGYQARSPQRVLELASAAYNAVNRLGIGYSNPPASFHLAGQKIRTIDQILESKLGTCLDLSVLLAAALEQCGLHPFIVLVEGHAFPGVWLTEWNLPTPWNEDPLPVKKRVLLGECAVFESTGAPDRLAFTKATKLAEARLEDIRRYHLAVDIKACRNAGITPLGLLRSNAFKTIQDTRVESADVPQALAPLPVVQETPRARIDRWKSKLLDLTLRNRLINHRDSKSVLPVLGSAMALMEDELQSRGKLELVPRQDLHAVEDLNEHTQAMAKQGRLVVDLSKSDFEKRCVEIYRSNAAMIQDGGVSALFLAIGFVRWFESETSELSRLAPILLVPLVMERTKVGGPYRIARSDDDVIWNASIFQKLEAEFGIKTEVFGPSPPEDQSGVDVDASLRLVLNAIKDLERFEVVWNASVALYQFQKFMMWSDLEQNSDALMSSEVVRHIVEGSEEPFPIVGTLPSADTIDQLPATDDLSVVDSDSSQLAAIRAALSGNSFVLQGPPGTGKSQTITNLIAQALANNKTVLFVSEKRAALEVVESRLKSVGLGPFTLEVHSDKSSKAEVVKQLEEPLKFAWPESSDQWTAHANKLGVARDKLNSHAQRFHAPGPFGESLYATVARLIALDARNTPRISLQFGGVPDQSTYEKQKDAVAEFAARTKRLGDPSANAWRYVTHTDWGISWSQEVRQQLEDTISKGQDWSEKLDATVETLVPNGEMPPEAFEHLGQIAFLLSSCPGVPKELLTGNRDQIEQLVQRVEKDLEDLKTVREQIGQSFDLAIIDDAQLAETRARFQRWSQAFFLLAFFMLFFARGHLKSFAHNANLPDNKRISDDLGKALNARERRARLRDVDSQITQLFGVHWASESTPLNRLRDVWEWAKKYRATLVVIREADERVGDRLAEIATDTERLGPETKLGGLLRSLKAADEAWQEAKRELSSLLKLNDQWAVLDGYRQLNLARSWAVELESLQTWCDWLRSGQVVQSLGLERLFEHASKGELLHEDILPSYERSLREHYWNARCESDPDLKQFRGHDHERVIEQFRVLDDEAKSVARSEVQARLAARLPERNAPGEMEVLRKEFSKQRAHKPIRKLFAEVPHVLLRLKPCVLMSPLSVARFLSVSDQLFDIVVFDEASQIPPWDAIGAIARGKQAIIVGDSKQLPPTSFFSSNDSDEFAEDEDFLELESILEQAVVRGVPQLTLNWHYRSRHESLIAFSNFNYYDNRLHVFPSPHHRSAHLGLKWVQVKDGVYDRGGSRTNRREGEEVVSAILARLKDPELQQKSIGVVTFSSAQQRLILDLLDEARRAHPEIEDFFTDAVPEPIFVKNLENVQGDERDVMFFSICYGPDAAGKMTLSFGPLNKVGGERRLNVAVTRARELLVVFSTFHPDQIDVGVTNPSVRQLKLFLDYAARGKSALIGAAMPDESRGFGSPFEEEVYEALRERGWDVHTQVGVGGFYIDLAVVDPARPGVYLLGIECDGAAYHSAKSARDRDRIRQNILENLGWRIHRIWSTDWWTQRTSQLQRVLGALDEARLESEKQAIKREAFSLPLRNKADEQVLPPQKDEAPTDEPAGWPSDVSPWLDLPEISGGEQEAFYSLASRQQIGRQIQALVQSRAPIKLNLIARHITQAWGFSSTSAKARDLVLELAQVSQLHVKGDVLWVSKEQANKWKGFRHHDIASRNITDVPEAEVAGAMLWIVERAISIQEKDLFSEVAAAFGFKSLGRQIRETCAAVLAMQVAEGKLKSDDGKVSFAPGYSAK</sequence>
<feature type="domain" description="DNA2/NAM7 helicase-like C-terminal" evidence="4">
    <location>
        <begin position="1386"/>
        <end position="1583"/>
    </location>
</feature>
<feature type="compositionally biased region" description="Basic and acidic residues" evidence="2">
    <location>
        <begin position="1755"/>
        <end position="1767"/>
    </location>
</feature>
<evidence type="ECO:0000259" key="4">
    <source>
        <dbReference type="Pfam" id="PF13087"/>
    </source>
</evidence>
<dbReference type="SUPFAM" id="SSF52980">
    <property type="entry name" value="Restriction endonuclease-like"/>
    <property type="match status" value="1"/>
</dbReference>
<dbReference type="InterPro" id="IPR041677">
    <property type="entry name" value="DNA2/NAM7_AAA_11"/>
</dbReference>
<dbReference type="FunFam" id="3.40.50.300:FF:002063">
    <property type="entry name" value="DNA helicase related protein"/>
    <property type="match status" value="1"/>
</dbReference>